<evidence type="ECO:0000313" key="3">
    <source>
        <dbReference type="EMBL" id="KAJ4829365.1"/>
    </source>
</evidence>
<name>A0A9Q0J6I8_9ROSI</name>
<dbReference type="OrthoDB" id="272703at2759"/>
<dbReference type="Proteomes" id="UP001141552">
    <property type="component" value="Unassembled WGS sequence"/>
</dbReference>
<accession>A0A9Q0J6I8</accession>
<evidence type="ECO:0000259" key="2">
    <source>
        <dbReference type="Pfam" id="PF14304"/>
    </source>
</evidence>
<organism evidence="3 4">
    <name type="scientific">Turnera subulata</name>
    <dbReference type="NCBI Taxonomy" id="218843"/>
    <lineage>
        <taxon>Eukaryota</taxon>
        <taxon>Viridiplantae</taxon>
        <taxon>Streptophyta</taxon>
        <taxon>Embryophyta</taxon>
        <taxon>Tracheophyta</taxon>
        <taxon>Spermatophyta</taxon>
        <taxon>Magnoliopsida</taxon>
        <taxon>eudicotyledons</taxon>
        <taxon>Gunneridae</taxon>
        <taxon>Pentapetalae</taxon>
        <taxon>rosids</taxon>
        <taxon>fabids</taxon>
        <taxon>Malpighiales</taxon>
        <taxon>Passifloraceae</taxon>
        <taxon>Turnera</taxon>
    </lineage>
</organism>
<dbReference type="Gene3D" id="1.10.20.70">
    <property type="entry name" value="Transcription termination and cleavage factor, C-terminal domain"/>
    <property type="match status" value="1"/>
</dbReference>
<evidence type="ECO:0000256" key="1">
    <source>
        <dbReference type="SAM" id="MobiDB-lite"/>
    </source>
</evidence>
<sequence length="335" mass="36302">MWALIEQNKQQAREILIQNPLLTKALFQIPNIQPAAASQQPQQSAQPQPPQQPNIQAAHSLPGQVGLPDQIGASQAQSTMRKQLQSQPTLPASSATPPVNLQSQPIPSHPLQMPHHSKVNLNPQPTPMTVPQPSQLPSMPQPPIISSQPLPHQQHQMPASAQLQQPLQTTGMSHMPLQPPLPPQARPHSMPSYHHQYGQQMGPNMGFQHTGAPQHPSQPMFHVASINLAWDLRFSKDSLLSPGGSSNLGSDFNNQMGSSMQVDRGSPWMSGPQDSSTMSQLPGGPGPSPLAPSQMGTGNQQGRSAAVMSLTPDQINLLPPEQRNQVLQLQQMLRQ</sequence>
<dbReference type="AlphaFoldDB" id="A0A9Q0J6I8"/>
<dbReference type="InterPro" id="IPR026896">
    <property type="entry name" value="CSTF_C"/>
</dbReference>
<keyword evidence="4" id="KW-1185">Reference proteome</keyword>
<feature type="region of interest" description="Disordered" evidence="1">
    <location>
        <begin position="245"/>
        <end position="310"/>
    </location>
</feature>
<feature type="compositionally biased region" description="Low complexity" evidence="1">
    <location>
        <begin position="131"/>
        <end position="154"/>
    </location>
</feature>
<dbReference type="GO" id="GO:0031124">
    <property type="term" value="P:mRNA 3'-end processing"/>
    <property type="evidence" value="ECO:0007669"/>
    <property type="project" value="InterPro"/>
</dbReference>
<comment type="caution">
    <text evidence="3">The sequence shown here is derived from an EMBL/GenBank/DDBJ whole genome shotgun (WGS) entry which is preliminary data.</text>
</comment>
<feature type="domain" description="Transcription termination and cleavage factor C-terminal" evidence="2">
    <location>
        <begin position="307"/>
        <end position="335"/>
    </location>
</feature>
<protein>
    <recommendedName>
        <fullName evidence="2">Transcription termination and cleavage factor C-terminal domain-containing protein</fullName>
    </recommendedName>
</protein>
<gene>
    <name evidence="3" type="ORF">Tsubulata_048970</name>
</gene>
<reference evidence="3" key="2">
    <citation type="journal article" date="2023" name="Plants (Basel)">
        <title>Annotation of the Turnera subulata (Passifloraceae) Draft Genome Reveals the S-Locus Evolved after the Divergence of Turneroideae from Passifloroideae in a Stepwise Manner.</title>
        <authorList>
            <person name="Henning P.M."/>
            <person name="Roalson E.H."/>
            <person name="Mir W."/>
            <person name="McCubbin A.G."/>
            <person name="Shore J.S."/>
        </authorList>
    </citation>
    <scope>NUCLEOTIDE SEQUENCE</scope>
    <source>
        <strain evidence="3">F60SS</strain>
    </source>
</reference>
<feature type="compositionally biased region" description="Low complexity" evidence="1">
    <location>
        <begin position="35"/>
        <end position="46"/>
    </location>
</feature>
<feature type="compositionally biased region" description="Polar residues" evidence="1">
    <location>
        <begin position="72"/>
        <end position="106"/>
    </location>
</feature>
<dbReference type="PANTHER" id="PTHR47866:SF2">
    <property type="entry name" value="HYDROXYPROLINE-RICH GLYCOPROTEIN FAMILY PROTEIN"/>
    <property type="match status" value="1"/>
</dbReference>
<proteinExistence type="predicted"/>
<dbReference type="InterPro" id="IPR038192">
    <property type="entry name" value="CSTF_C_sf"/>
</dbReference>
<evidence type="ECO:0000313" key="4">
    <source>
        <dbReference type="Proteomes" id="UP001141552"/>
    </source>
</evidence>
<dbReference type="PANTHER" id="PTHR47866">
    <property type="entry name" value="HYDROXYPROLINE-RICH GLYCOPROTEIN FAMILY PROTEIN"/>
    <property type="match status" value="1"/>
</dbReference>
<dbReference type="EMBL" id="JAKUCV010005912">
    <property type="protein sequence ID" value="KAJ4829365.1"/>
    <property type="molecule type" value="Genomic_DNA"/>
</dbReference>
<reference evidence="3" key="1">
    <citation type="submission" date="2022-02" db="EMBL/GenBank/DDBJ databases">
        <authorList>
            <person name="Henning P.M."/>
            <person name="McCubbin A.G."/>
            <person name="Shore J.S."/>
        </authorList>
    </citation>
    <scope>NUCLEOTIDE SEQUENCE</scope>
    <source>
        <strain evidence="3">F60SS</strain>
        <tissue evidence="3">Leaves</tissue>
    </source>
</reference>
<feature type="compositionally biased region" description="Polar residues" evidence="1">
    <location>
        <begin position="251"/>
        <end position="261"/>
    </location>
</feature>
<feature type="region of interest" description="Disordered" evidence="1">
    <location>
        <begin position="35"/>
        <end position="163"/>
    </location>
</feature>
<dbReference type="Pfam" id="PF14304">
    <property type="entry name" value="CSTF_C"/>
    <property type="match status" value="1"/>
</dbReference>